<feature type="compositionally biased region" description="Polar residues" evidence="2">
    <location>
        <begin position="483"/>
        <end position="492"/>
    </location>
</feature>
<organism evidence="4 5">
    <name type="scientific">Ceratocystis lukuohia</name>
    <dbReference type="NCBI Taxonomy" id="2019550"/>
    <lineage>
        <taxon>Eukaryota</taxon>
        <taxon>Fungi</taxon>
        <taxon>Dikarya</taxon>
        <taxon>Ascomycota</taxon>
        <taxon>Pezizomycotina</taxon>
        <taxon>Sordariomycetes</taxon>
        <taxon>Hypocreomycetidae</taxon>
        <taxon>Microascales</taxon>
        <taxon>Ceratocystidaceae</taxon>
        <taxon>Ceratocystis</taxon>
    </lineage>
</organism>
<evidence type="ECO:0000259" key="3">
    <source>
        <dbReference type="PROSITE" id="PS50157"/>
    </source>
</evidence>
<keyword evidence="1" id="KW-0863">Zinc-finger</keyword>
<evidence type="ECO:0000313" key="5">
    <source>
        <dbReference type="Proteomes" id="UP001610728"/>
    </source>
</evidence>
<gene>
    <name evidence="4" type="ORF">HOO65_030235</name>
</gene>
<dbReference type="InterPro" id="IPR013087">
    <property type="entry name" value="Znf_C2H2_type"/>
</dbReference>
<dbReference type="PROSITE" id="PS50157">
    <property type="entry name" value="ZINC_FINGER_C2H2_2"/>
    <property type="match status" value="1"/>
</dbReference>
<protein>
    <submittedName>
        <fullName evidence="4">Transcriptional regulator NRG1</fullName>
    </submittedName>
</protein>
<feature type="domain" description="C2H2-type" evidence="3">
    <location>
        <begin position="258"/>
        <end position="286"/>
    </location>
</feature>
<feature type="compositionally biased region" description="Polar residues" evidence="2">
    <location>
        <begin position="504"/>
        <end position="515"/>
    </location>
</feature>
<dbReference type="GeneID" id="98117052"/>
<reference evidence="4 5" key="1">
    <citation type="submission" date="2020-05" db="EMBL/GenBank/DDBJ databases">
        <title>Ceratocystis lukuohia genome.</title>
        <authorList>
            <person name="Harrington T.C."/>
            <person name="Kim K."/>
            <person name="Mayers C.G."/>
        </authorList>
    </citation>
    <scope>NUCLEOTIDE SEQUENCE [LARGE SCALE GENOMIC DNA]</scope>
    <source>
        <strain evidence="4 5">C4212</strain>
    </source>
</reference>
<dbReference type="Gene3D" id="3.30.160.60">
    <property type="entry name" value="Classic Zinc Finger"/>
    <property type="match status" value="1"/>
</dbReference>
<feature type="compositionally biased region" description="Polar residues" evidence="2">
    <location>
        <begin position="548"/>
        <end position="569"/>
    </location>
</feature>
<feature type="compositionally biased region" description="Basic residues" evidence="2">
    <location>
        <begin position="114"/>
        <end position="127"/>
    </location>
</feature>
<accession>A0ABR4MKC8</accession>
<proteinExistence type="predicted"/>
<feature type="compositionally biased region" description="Polar residues" evidence="2">
    <location>
        <begin position="9"/>
        <end position="20"/>
    </location>
</feature>
<evidence type="ECO:0000256" key="1">
    <source>
        <dbReference type="PROSITE-ProRule" id="PRU00042"/>
    </source>
</evidence>
<sequence>MKRQANLPPISTSLHSSSQVPRYVSLPPPGSTTSASPGSDYMHNPSPRAAMWSPKTRQDRDRMDIDTPTSAGFCHSAESASSSVSAFFPQNAHGPFQAAESLTMDYRSISEHIRRHRNSHAQPRPHTRSQSQSHSRSRSHSHFHSFSQPQSPVRSSLNHRHIRRSSDSDSTTATESQRRLASFASLSSLEAEYDEESGFAGDFELPLSQEPQSLSPIDRRRLVRALLRDKARTNKGKKSKYSVPVSYISDEGSIKKRWLCLRCGYPASTSGHASRHHNTVHEIDRPFACRLPNCRHGFKRHDNQVQHEKTRHNLDLDLPGFDPDGSQWRRALAEEEASKHRRNVRRGPNHLRQKSSISSTSSDWYFDRAGMLPRAPVAIAPAPAPAPVPVPTVASAPVSTTAAIKASAKTPAKTSIKASDKTCLAATVNVPVSTSTVASDASAPPTRQDYRHSLVFLCGDDSESSQPSSAPHSVTLPPLTWTPRGSISSHSGDPSHRTHHRQLPSISLSHSSFQGSEYELSAAETSPAGRNSFRPTEPLGAAPHFQIPNYQQSASYTQHHQPATVWTSR</sequence>
<feature type="compositionally biased region" description="Basic and acidic residues" evidence="2">
    <location>
        <begin position="56"/>
        <end position="65"/>
    </location>
</feature>
<dbReference type="RefSeq" id="XP_070859914.1">
    <property type="nucleotide sequence ID" value="XM_071000357.1"/>
</dbReference>
<keyword evidence="5" id="KW-1185">Reference proteome</keyword>
<keyword evidence="1" id="KW-0479">Metal-binding</keyword>
<feature type="region of interest" description="Disordered" evidence="2">
    <location>
        <begin position="114"/>
        <end position="177"/>
    </location>
</feature>
<dbReference type="PROSITE" id="PS00028">
    <property type="entry name" value="ZINC_FINGER_C2H2_1"/>
    <property type="match status" value="1"/>
</dbReference>
<keyword evidence="1" id="KW-0862">Zinc</keyword>
<feature type="compositionally biased region" description="Low complexity" evidence="2">
    <location>
        <begin position="464"/>
        <end position="473"/>
    </location>
</feature>
<comment type="caution">
    <text evidence="4">The sequence shown here is derived from an EMBL/GenBank/DDBJ whole genome shotgun (WGS) entry which is preliminary data.</text>
</comment>
<feature type="compositionally biased region" description="Basic residues" evidence="2">
    <location>
        <begin position="339"/>
        <end position="353"/>
    </location>
</feature>
<evidence type="ECO:0000313" key="4">
    <source>
        <dbReference type="EMBL" id="KAL2888734.1"/>
    </source>
</evidence>
<feature type="region of interest" description="Disordered" evidence="2">
    <location>
        <begin position="460"/>
        <end position="569"/>
    </location>
</feature>
<feature type="region of interest" description="Disordered" evidence="2">
    <location>
        <begin position="1"/>
        <end position="76"/>
    </location>
</feature>
<evidence type="ECO:0000256" key="2">
    <source>
        <dbReference type="SAM" id="MobiDB-lite"/>
    </source>
</evidence>
<feature type="region of interest" description="Disordered" evidence="2">
    <location>
        <begin position="335"/>
        <end position="358"/>
    </location>
</feature>
<dbReference type="Proteomes" id="UP001610728">
    <property type="component" value="Unassembled WGS sequence"/>
</dbReference>
<name>A0ABR4MKC8_9PEZI</name>
<dbReference type="EMBL" id="JABSNW010000003">
    <property type="protein sequence ID" value="KAL2888734.1"/>
    <property type="molecule type" value="Genomic_DNA"/>
</dbReference>